<evidence type="ECO:0000313" key="3">
    <source>
        <dbReference type="Proteomes" id="UP001330827"/>
    </source>
</evidence>
<name>A0ABZ1GCG1_9ACTN</name>
<dbReference type="EMBL" id="CP109114">
    <property type="protein sequence ID" value="WSC17620.1"/>
    <property type="molecule type" value="Genomic_DNA"/>
</dbReference>
<dbReference type="Gene3D" id="1.25.40.10">
    <property type="entry name" value="Tetratricopeptide repeat domain"/>
    <property type="match status" value="1"/>
</dbReference>
<evidence type="ECO:0008006" key="4">
    <source>
        <dbReference type="Google" id="ProtNLM"/>
    </source>
</evidence>
<gene>
    <name evidence="1" type="ORF">OIE64_00390</name>
    <name evidence="2" type="ORF">OIE64_35650</name>
</gene>
<dbReference type="InterPro" id="IPR019734">
    <property type="entry name" value="TPR_rpt"/>
</dbReference>
<dbReference type="SMART" id="SM00028">
    <property type="entry name" value="TPR"/>
    <property type="match status" value="3"/>
</dbReference>
<dbReference type="InterPro" id="IPR011990">
    <property type="entry name" value="TPR-like_helical_dom_sf"/>
</dbReference>
<accession>A0ABZ1GCG1</accession>
<reference evidence="2 3" key="1">
    <citation type="submission" date="2022-10" db="EMBL/GenBank/DDBJ databases">
        <title>The complete genomes of actinobacterial strains from the NBC collection.</title>
        <authorList>
            <person name="Joergensen T.S."/>
            <person name="Alvarez Arevalo M."/>
            <person name="Sterndorff E.B."/>
            <person name="Faurdal D."/>
            <person name="Vuksanovic O."/>
            <person name="Mourched A.-S."/>
            <person name="Charusanti P."/>
            <person name="Shaw S."/>
            <person name="Blin K."/>
            <person name="Weber T."/>
        </authorList>
    </citation>
    <scope>NUCLEOTIDE SEQUENCE [LARGE SCALE GENOMIC DNA]</scope>
    <source>
        <strain evidence="2 3">NBC 01769</strain>
    </source>
</reference>
<proteinExistence type="predicted"/>
<keyword evidence="3" id="KW-1185">Reference proteome</keyword>
<protein>
    <recommendedName>
        <fullName evidence="4">Tetratricopeptide repeat protein</fullName>
    </recommendedName>
</protein>
<evidence type="ECO:0000313" key="2">
    <source>
        <dbReference type="EMBL" id="WSC17620.1"/>
    </source>
</evidence>
<dbReference type="EMBL" id="CP109114">
    <property type="protein sequence ID" value="WSC11491.1"/>
    <property type="molecule type" value="Genomic_DNA"/>
</dbReference>
<evidence type="ECO:0000313" key="1">
    <source>
        <dbReference type="EMBL" id="WSC11491.1"/>
    </source>
</evidence>
<dbReference type="Proteomes" id="UP001330827">
    <property type="component" value="Chromosome"/>
</dbReference>
<dbReference type="SUPFAM" id="SSF48452">
    <property type="entry name" value="TPR-like"/>
    <property type="match status" value="1"/>
</dbReference>
<organism evidence="2 3">
    <name type="scientific">Streptomyces brevispora</name>
    <dbReference type="NCBI Taxonomy" id="887462"/>
    <lineage>
        <taxon>Bacteria</taxon>
        <taxon>Bacillati</taxon>
        <taxon>Actinomycetota</taxon>
        <taxon>Actinomycetes</taxon>
        <taxon>Kitasatosporales</taxon>
        <taxon>Streptomycetaceae</taxon>
        <taxon>Streptomyces</taxon>
    </lineage>
</organism>
<sequence length="195" mass="20376">MAAERHYVTALRAAASVGDPVVGANALAFWAVQQYSTGNPRGAIDLIEAALSQAPRIGSARMTAMLHARACRAHAHAGDTRAADRSANADTYARVADPACVYWFNLSETHQLLGSSALNLGNPRQALRHFQDAATAHHSEGEANDGDAFPCGHATYLARLAEVHLDLGDINAAVDTAHTAVARMGASPPHAAPAP</sequence>
<dbReference type="RefSeq" id="WP_326589344.1">
    <property type="nucleotide sequence ID" value="NZ_CP109114.1"/>
</dbReference>